<dbReference type="Proteomes" id="UP000447434">
    <property type="component" value="Chromosome 25"/>
</dbReference>
<accession>A0A6A4N514</accession>
<sequence length="78" mass="8361">MRVELDDGVEEAFGEASEFLLVCEGLEKGLNGVEKVGACEARDEGDAEGLGEVEVFAGGIENENEWVSERKIEGCVVL</sequence>
<proteinExistence type="predicted"/>
<reference evidence="2" key="1">
    <citation type="journal article" date="2020" name="Nat. Commun.">
        <title>Genome sequence of the cluster root forming white lupin.</title>
        <authorList>
            <person name="Hufnagel B."/>
            <person name="Marques A."/>
            <person name="Soriano A."/>
            <person name="Marques L."/>
            <person name="Divol F."/>
            <person name="Doumas P."/>
            <person name="Sallet E."/>
            <person name="Mancinotti D."/>
            <person name="Carrere S."/>
            <person name="Marande W."/>
            <person name="Arribat S."/>
            <person name="Keller J."/>
            <person name="Huneau C."/>
            <person name="Blein T."/>
            <person name="Aime D."/>
            <person name="Laguerre M."/>
            <person name="Taylor J."/>
            <person name="Schubert V."/>
            <person name="Nelson M."/>
            <person name="Geu-Flores F."/>
            <person name="Crespi M."/>
            <person name="Gallardo-Guerrero K."/>
            <person name="Delaux P.-M."/>
            <person name="Salse J."/>
            <person name="Berges H."/>
            <person name="Guyot R."/>
            <person name="Gouzy J."/>
            <person name="Peret B."/>
        </authorList>
    </citation>
    <scope>NUCLEOTIDE SEQUENCE [LARGE SCALE GENOMIC DNA]</scope>
    <source>
        <strain evidence="2">cv. Amiga</strain>
    </source>
</reference>
<gene>
    <name evidence="1" type="ORF">Lalb_Chr25g0285541</name>
</gene>
<protein>
    <submittedName>
        <fullName evidence="1">Uncharacterized protein</fullName>
    </submittedName>
</protein>
<name>A0A6A4N514_LUPAL</name>
<dbReference type="EMBL" id="WOCE01000025">
    <property type="protein sequence ID" value="KAE9585110.1"/>
    <property type="molecule type" value="Genomic_DNA"/>
</dbReference>
<comment type="caution">
    <text evidence="1">The sequence shown here is derived from an EMBL/GenBank/DDBJ whole genome shotgun (WGS) entry which is preliminary data.</text>
</comment>
<organism evidence="1 2">
    <name type="scientific">Lupinus albus</name>
    <name type="common">White lupine</name>
    <name type="synonym">Lupinus termis</name>
    <dbReference type="NCBI Taxonomy" id="3870"/>
    <lineage>
        <taxon>Eukaryota</taxon>
        <taxon>Viridiplantae</taxon>
        <taxon>Streptophyta</taxon>
        <taxon>Embryophyta</taxon>
        <taxon>Tracheophyta</taxon>
        <taxon>Spermatophyta</taxon>
        <taxon>Magnoliopsida</taxon>
        <taxon>eudicotyledons</taxon>
        <taxon>Gunneridae</taxon>
        <taxon>Pentapetalae</taxon>
        <taxon>rosids</taxon>
        <taxon>fabids</taxon>
        <taxon>Fabales</taxon>
        <taxon>Fabaceae</taxon>
        <taxon>Papilionoideae</taxon>
        <taxon>50 kb inversion clade</taxon>
        <taxon>genistoids sensu lato</taxon>
        <taxon>core genistoids</taxon>
        <taxon>Genisteae</taxon>
        <taxon>Lupinus</taxon>
    </lineage>
</organism>
<evidence type="ECO:0000313" key="1">
    <source>
        <dbReference type="EMBL" id="KAE9585110.1"/>
    </source>
</evidence>
<evidence type="ECO:0000313" key="2">
    <source>
        <dbReference type="Proteomes" id="UP000447434"/>
    </source>
</evidence>
<dbReference type="AlphaFoldDB" id="A0A6A4N514"/>
<keyword evidence="2" id="KW-1185">Reference proteome</keyword>